<proteinExistence type="predicted"/>
<dbReference type="CDD" id="cd19535">
    <property type="entry name" value="Cyc_NRPS"/>
    <property type="match status" value="1"/>
</dbReference>
<comment type="cofactor">
    <cofactor evidence="1">
        <name>pantetheine 4'-phosphate</name>
        <dbReference type="ChEBI" id="CHEBI:47942"/>
    </cofactor>
</comment>
<keyword evidence="5" id="KW-0436">Ligase</keyword>
<accession>A0A6C9QH81</accession>
<evidence type="ECO:0000256" key="4">
    <source>
        <dbReference type="ARBA" id="ARBA00022553"/>
    </source>
</evidence>
<dbReference type="Gene3D" id="3.30.559.30">
    <property type="entry name" value="Nonribosomal peptide synthetase, condensation domain"/>
    <property type="match status" value="1"/>
</dbReference>
<dbReference type="InterPro" id="IPR001242">
    <property type="entry name" value="Condensation_dom"/>
</dbReference>
<dbReference type="AlphaFoldDB" id="A0A6C9QH81"/>
<dbReference type="GO" id="GO:0005737">
    <property type="term" value="C:cytoplasm"/>
    <property type="evidence" value="ECO:0007669"/>
    <property type="project" value="TreeGrafter"/>
</dbReference>
<dbReference type="Gene3D" id="3.30.559.10">
    <property type="entry name" value="Chloramphenicol acetyltransferase-like domain"/>
    <property type="match status" value="1"/>
</dbReference>
<dbReference type="PROSITE" id="PS00012">
    <property type="entry name" value="PHOSPHOPANTETHEINE"/>
    <property type="match status" value="1"/>
</dbReference>
<dbReference type="SUPFAM" id="SSF52777">
    <property type="entry name" value="CoA-dependent acyltransferases"/>
    <property type="match status" value="2"/>
</dbReference>
<dbReference type="SUPFAM" id="SSF53474">
    <property type="entry name" value="alpha/beta-Hydrolases"/>
    <property type="match status" value="1"/>
</dbReference>
<dbReference type="PANTHER" id="PTHR45527">
    <property type="entry name" value="NONRIBOSOMAL PEPTIDE SYNTHETASE"/>
    <property type="match status" value="1"/>
</dbReference>
<comment type="caution">
    <text evidence="7">The sequence shown here is derived from an EMBL/GenBank/DDBJ whole genome shotgun (WGS) entry which is preliminary data.</text>
</comment>
<sequence>NQLIARHDMLRMVVDADGQQRILATTPEYHIPRDDLRALSPEEQRIALEKRRHELSYRVLPADQWPLFELVVSEIDDCHYRLHMNLDLLQFDVQSFKVMMDDLAQVWRGETLAPLAITFRDYVMAEQARRQTSAWHDAWDYWQEKLPQLPLAPELPVVEPPPETPHFTTFKSTIGKTEWQAVKQRWQQQGVTPSAALLTRFAATLERWSRTTTFTLNLTFFNRQPIHPQINQLIGDFTSVTLVDFNFSAPVTLQEQMQQTQQRLWQNMAHSEMNGVEVIRELGRLRGSQRQPLMPVVFTSMLGMTLEGMTIDQAMSHLFGEPCYVFTQTPQVWLDHQVMESDGELMFSWYCMDNVLEPGAAEAMFNDYCAILQAVIAAPESLKTLASGIAGHIPRRRWPLNAQADYDLRDIEQATLEYPGIRQARAEITEQGALTLDIVMADDPSPSAAMPDEHELTQLALPLPEQAQLDELEATWRWLEARALQGIAATLNRHGLFTTPEIAHRFSAVVQALSAQASHQRLLRQWLQCLTEREWLIREGESWRCRIPLSEIPEPQEACPQSQWSQALAQYLETCIARHDALFSGQCSPLELLFNEQHRVTDALYRDNPASACLNRYTAQIAALCSAERILEVGAGTAATTAPVLKATRNTRQSYHFTDVSAQFLNDARARFHDESQVSYALFDINQPLDFTAHPEAGYDLIVAVNVLHDASHVVQTLRRLKLSLKAGGRLLIVEATERNSVFQLASVGFIEGLSGYRDFRRRDEKPMLTRSAWQEVLVQAGFANELAWPAQESSPLRQHLLVARSPGGNRPDKKAVSRYLQQRFGTGLPILQIRQREALFTPLHAPSDAPTEPAKPTPVAGGNSALEKQVAELWQSLLSRPVARHLDFFELGGDSLMATRMVAQLNRRGIARANLQDLFNHSTLSDFCAHLQAATSGEDNPIPLCQGDGEETLFVFHASDGDISAWLPLANALNRRVFGLQAKSPQRFATLDQMIDEYVGCIRRQQPHGPYVLAGWSYGAFLAAGAAQRLYAKGKQVRMVLIDPVCRQDF</sequence>
<dbReference type="Pfam" id="PF08242">
    <property type="entry name" value="Methyltransf_12"/>
    <property type="match status" value="1"/>
</dbReference>
<comment type="pathway">
    <text evidence="2">Siderophore biosynthesis.</text>
</comment>
<feature type="non-terminal residue" evidence="7">
    <location>
        <position position="1"/>
    </location>
</feature>
<dbReference type="Gene3D" id="1.10.1200.10">
    <property type="entry name" value="ACP-like"/>
    <property type="match status" value="1"/>
</dbReference>
<dbReference type="PANTHER" id="PTHR45527:SF10">
    <property type="entry name" value="PYOCHELIN SYNTHASE PCHF"/>
    <property type="match status" value="1"/>
</dbReference>
<evidence type="ECO:0000256" key="5">
    <source>
        <dbReference type="ARBA" id="ARBA00022598"/>
    </source>
</evidence>
<dbReference type="SUPFAM" id="SSF53335">
    <property type="entry name" value="S-adenosyl-L-methionine-dependent methyltransferases"/>
    <property type="match status" value="1"/>
</dbReference>
<dbReference type="Gene3D" id="3.40.50.150">
    <property type="entry name" value="Vaccinia Virus protein VP39"/>
    <property type="match status" value="1"/>
</dbReference>
<evidence type="ECO:0000256" key="1">
    <source>
        <dbReference type="ARBA" id="ARBA00001957"/>
    </source>
</evidence>
<dbReference type="CDD" id="cd02440">
    <property type="entry name" value="AdoMet_MTases"/>
    <property type="match status" value="1"/>
</dbReference>
<evidence type="ECO:0000256" key="2">
    <source>
        <dbReference type="ARBA" id="ARBA00004924"/>
    </source>
</evidence>
<dbReference type="InterPro" id="IPR057737">
    <property type="entry name" value="Condensation_MtbB-like"/>
</dbReference>
<dbReference type="InterPro" id="IPR013217">
    <property type="entry name" value="Methyltransf_12"/>
</dbReference>
<reference evidence="7" key="1">
    <citation type="journal article" date="2019" name="Nat. Med.">
        <title>A library of human gut bacterial isolates paired with longitudinal multiomics data enables mechanistic microbiome research.</title>
        <authorList>
            <person name="Poyet M."/>
            <person name="Groussin M."/>
            <person name="Gibbons S.M."/>
            <person name="Avila-Pacheco J."/>
            <person name="Jiang X."/>
            <person name="Kearney S.M."/>
            <person name="Perrotta A.R."/>
            <person name="Berdy B."/>
            <person name="Zhao S."/>
            <person name="Lieberman T.D."/>
            <person name="Swanson P.K."/>
            <person name="Smith M."/>
            <person name="Roesemann S."/>
            <person name="Alexander J.E."/>
            <person name="Rich S.A."/>
            <person name="Livny J."/>
            <person name="Vlamakis H."/>
            <person name="Clish C."/>
            <person name="Bullock K."/>
            <person name="Deik A."/>
            <person name="Scott J."/>
            <person name="Pierce K.A."/>
            <person name="Xavier R.J."/>
            <person name="Alm E.J."/>
        </authorList>
    </citation>
    <scope>NUCLEOTIDE SEQUENCE</scope>
    <source>
        <strain evidence="7">BIOML-A446</strain>
    </source>
</reference>
<dbReference type="InterPro" id="IPR001031">
    <property type="entry name" value="Thioesterase"/>
</dbReference>
<dbReference type="EMBL" id="WKRU01000386">
    <property type="protein sequence ID" value="MSL41161.1"/>
    <property type="molecule type" value="Genomic_DNA"/>
</dbReference>
<dbReference type="GO" id="GO:0009403">
    <property type="term" value="P:toxin biosynthetic process"/>
    <property type="evidence" value="ECO:0007669"/>
    <property type="project" value="UniProtKB-ARBA"/>
</dbReference>
<dbReference type="InterPro" id="IPR036736">
    <property type="entry name" value="ACP-like_sf"/>
</dbReference>
<dbReference type="Gene3D" id="3.40.50.1820">
    <property type="entry name" value="alpha/beta hydrolase"/>
    <property type="match status" value="1"/>
</dbReference>
<feature type="domain" description="Carrier" evidence="6">
    <location>
        <begin position="862"/>
        <end position="936"/>
    </location>
</feature>
<keyword evidence="4" id="KW-0597">Phosphoprotein</keyword>
<dbReference type="GO" id="GO:0016874">
    <property type="term" value="F:ligase activity"/>
    <property type="evidence" value="ECO:0007669"/>
    <property type="project" value="UniProtKB-KW"/>
</dbReference>
<organism evidence="7">
    <name type="scientific">Escherichia coli</name>
    <dbReference type="NCBI Taxonomy" id="562"/>
    <lineage>
        <taxon>Bacteria</taxon>
        <taxon>Pseudomonadati</taxon>
        <taxon>Pseudomonadota</taxon>
        <taxon>Gammaproteobacteria</taxon>
        <taxon>Enterobacterales</taxon>
        <taxon>Enterobacteriaceae</taxon>
        <taxon>Escherichia</taxon>
    </lineage>
</organism>
<gene>
    <name evidence="7" type="primary">irp1</name>
    <name evidence="7" type="ORF">GKE65_23970</name>
</gene>
<dbReference type="InterPro" id="IPR009081">
    <property type="entry name" value="PP-bd_ACP"/>
</dbReference>
<dbReference type="Pfam" id="PF00975">
    <property type="entry name" value="Thioesterase"/>
    <property type="match status" value="1"/>
</dbReference>
<dbReference type="SMART" id="SM00823">
    <property type="entry name" value="PKS_PP"/>
    <property type="match status" value="1"/>
</dbReference>
<dbReference type="SUPFAM" id="SSF47336">
    <property type="entry name" value="ACP-like"/>
    <property type="match status" value="1"/>
</dbReference>
<dbReference type="Pfam" id="PF00668">
    <property type="entry name" value="Condensation"/>
    <property type="match status" value="1"/>
</dbReference>
<dbReference type="InterPro" id="IPR020806">
    <property type="entry name" value="PKS_PP-bd"/>
</dbReference>
<protein>
    <submittedName>
        <fullName evidence="7">Yersiniabactin polyketide synthase HMWP1</fullName>
    </submittedName>
</protein>
<dbReference type="Pfam" id="PF00550">
    <property type="entry name" value="PP-binding"/>
    <property type="match status" value="1"/>
</dbReference>
<feature type="non-terminal residue" evidence="7">
    <location>
        <position position="1051"/>
    </location>
</feature>
<dbReference type="InterPro" id="IPR006162">
    <property type="entry name" value="Ppantetheine_attach_site"/>
</dbReference>
<dbReference type="GO" id="GO:0043041">
    <property type="term" value="P:amino acid activation for nonribosomal peptide biosynthetic process"/>
    <property type="evidence" value="ECO:0007669"/>
    <property type="project" value="TreeGrafter"/>
</dbReference>
<name>A0A6C9QH81_ECOLX</name>
<evidence type="ECO:0000256" key="3">
    <source>
        <dbReference type="ARBA" id="ARBA00022450"/>
    </source>
</evidence>
<keyword evidence="3" id="KW-0596">Phosphopantetheine</keyword>
<dbReference type="FunFam" id="3.30.559.30:FF:000006">
    <property type="entry name" value="Yersiniabactin polyketide/non-ribosomal peptide synthetase"/>
    <property type="match status" value="1"/>
</dbReference>
<evidence type="ECO:0000313" key="7">
    <source>
        <dbReference type="EMBL" id="MSL41161.1"/>
    </source>
</evidence>
<evidence type="ECO:0000259" key="6">
    <source>
        <dbReference type="PROSITE" id="PS50075"/>
    </source>
</evidence>
<dbReference type="InterPro" id="IPR029058">
    <property type="entry name" value="AB_hydrolase_fold"/>
</dbReference>
<dbReference type="GO" id="GO:0031177">
    <property type="term" value="F:phosphopantetheine binding"/>
    <property type="evidence" value="ECO:0007669"/>
    <property type="project" value="InterPro"/>
</dbReference>
<dbReference type="PROSITE" id="PS50075">
    <property type="entry name" value="CARRIER"/>
    <property type="match status" value="1"/>
</dbReference>
<dbReference type="InterPro" id="IPR029063">
    <property type="entry name" value="SAM-dependent_MTases_sf"/>
</dbReference>
<dbReference type="InterPro" id="IPR023213">
    <property type="entry name" value="CAT-like_dom_sf"/>
</dbReference>